<keyword evidence="2" id="KW-1185">Reference proteome</keyword>
<reference evidence="1" key="1">
    <citation type="journal article" date="2014" name="Int. J. Syst. Evol. Microbiol.">
        <title>Complete genome sequence of Corynebacterium casei LMG S-19264T (=DSM 44701T), isolated from a smear-ripened cheese.</title>
        <authorList>
            <consortium name="US DOE Joint Genome Institute (JGI-PGF)"/>
            <person name="Walter F."/>
            <person name="Albersmeier A."/>
            <person name="Kalinowski J."/>
            <person name="Ruckert C."/>
        </authorList>
    </citation>
    <scope>NUCLEOTIDE SEQUENCE</scope>
    <source>
        <strain evidence="1">JCM 31311</strain>
    </source>
</reference>
<name>A0A918CF63_9DEIO</name>
<evidence type="ECO:0000313" key="1">
    <source>
        <dbReference type="EMBL" id="GGR21299.1"/>
    </source>
</evidence>
<accession>A0A918CF63</accession>
<reference evidence="1" key="2">
    <citation type="submission" date="2020-09" db="EMBL/GenBank/DDBJ databases">
        <authorList>
            <person name="Sun Q."/>
            <person name="Ohkuma M."/>
        </authorList>
    </citation>
    <scope>NUCLEOTIDE SEQUENCE</scope>
    <source>
        <strain evidence="1">JCM 31311</strain>
    </source>
</reference>
<dbReference type="EMBL" id="BMQL01000026">
    <property type="protein sequence ID" value="GGR21299.1"/>
    <property type="molecule type" value="Genomic_DNA"/>
</dbReference>
<evidence type="ECO:0000313" key="2">
    <source>
        <dbReference type="Proteomes" id="UP000603865"/>
    </source>
</evidence>
<gene>
    <name evidence="1" type="ORF">GCM10008957_36990</name>
</gene>
<organism evidence="1 2">
    <name type="scientific">Deinococcus ruber</name>
    <dbReference type="NCBI Taxonomy" id="1848197"/>
    <lineage>
        <taxon>Bacteria</taxon>
        <taxon>Thermotogati</taxon>
        <taxon>Deinococcota</taxon>
        <taxon>Deinococci</taxon>
        <taxon>Deinococcales</taxon>
        <taxon>Deinococcaceae</taxon>
        <taxon>Deinococcus</taxon>
    </lineage>
</organism>
<dbReference type="Proteomes" id="UP000603865">
    <property type="component" value="Unassembled WGS sequence"/>
</dbReference>
<proteinExistence type="predicted"/>
<dbReference type="AlphaFoldDB" id="A0A918CF63"/>
<sequence>MMIARSAVHMLARRVKDNRSQQCASCLPCPQGSDGTVSYAMVPDIDERNARWESELTDMEAVVWESLKELGVRAYWEDPHLGSPSDGPQVGERVKHQSDRSEFYHFTVEYQGTVLCQQIRHVMSMAETERGSLLTAVNRLEGLGINTRLDL</sequence>
<protein>
    <submittedName>
        <fullName evidence="1">Uncharacterized protein</fullName>
    </submittedName>
</protein>
<comment type="caution">
    <text evidence="1">The sequence shown here is derived from an EMBL/GenBank/DDBJ whole genome shotgun (WGS) entry which is preliminary data.</text>
</comment>